<dbReference type="Proteomes" id="UP000298127">
    <property type="component" value="Unassembled WGS sequence"/>
</dbReference>
<dbReference type="InterPro" id="IPR016047">
    <property type="entry name" value="M23ase_b-sheet_dom"/>
</dbReference>
<dbReference type="PANTHER" id="PTHR21666:SF270">
    <property type="entry name" value="MUREIN HYDROLASE ACTIVATOR ENVC"/>
    <property type="match status" value="1"/>
</dbReference>
<dbReference type="RefSeq" id="WP_135121755.1">
    <property type="nucleotide sequence ID" value="NZ_SPQZ01000010.1"/>
</dbReference>
<sequence>MNAVAIAAAVIIGFGAVGPAVGAELAPGSSQSAATTDAATTTESTGDATAPPTEAPAADPAPDASTSPPPPPEPSADPSAEPSTEPTAEPEPTTEPTTEPTVEPAPAPSAEPTTEPSAEPTPEPTAPVLSDEKTNGLLGRAAPKVQTVIKPFAPGAQRLSGADRYETAVSISRRFSPNVPVVYIATGATFPDALSAAATAAAQGGPLLLTQTAVLPEVVRAEIVRLAPARIVVAGGEAAVSADVYTTLSTLTPSIERLGGASRYETSELLVGGAFRSSREAFIATGRDFPDALAASAAAGKLGAPVFLIDGVLPGMGQSTYTLLERLGVKTVRIAGGSAAVSDSIESQVSSRGYAIKRHQGQDRYLTAAAINDAVFRTSPAQPLANAFIATGADFADALPGAALAGGLRSPLYITRAECIPQPAAIAINELQPVSRVILGGEAVVGNAVLQNTACAQVWAKPASGRITGSFGPREPICTPGGCSQSVHRGTDIGTGCWAPIYAASGGRVSYAEPLGTYGNFVKIAHGDGIDTGYAHIVTGGTLVRVGQYVVAGQQIAWSGATGAATGCHLHFEVYKNGTQIDAVPFMALQGIKIG</sequence>
<dbReference type="InterPro" id="IPR050570">
    <property type="entry name" value="Cell_wall_metabolism_enzyme"/>
</dbReference>
<feature type="compositionally biased region" description="Low complexity" evidence="1">
    <location>
        <begin position="76"/>
        <end position="102"/>
    </location>
</feature>
<accession>A0A4Y9QSY9</accession>
<feature type="region of interest" description="Disordered" evidence="1">
    <location>
        <begin position="24"/>
        <end position="131"/>
    </location>
</feature>
<comment type="caution">
    <text evidence="4">The sequence shown here is derived from an EMBL/GenBank/DDBJ whole genome shotgun (WGS) entry which is preliminary data.</text>
</comment>
<feature type="domain" description="M23ase beta-sheet core" evidence="3">
    <location>
        <begin position="487"/>
        <end position="582"/>
    </location>
</feature>
<name>A0A4Y9QSY9_9MICO</name>
<dbReference type="Pfam" id="PF04122">
    <property type="entry name" value="CW_binding_2"/>
    <property type="match status" value="3"/>
</dbReference>
<dbReference type="InterPro" id="IPR011055">
    <property type="entry name" value="Dup_hybrid_motif"/>
</dbReference>
<dbReference type="SUPFAM" id="SSF51261">
    <property type="entry name" value="Duplicated hybrid motif"/>
    <property type="match status" value="1"/>
</dbReference>
<dbReference type="Gene3D" id="3.40.50.12090">
    <property type="match status" value="1"/>
</dbReference>
<dbReference type="PANTHER" id="PTHR21666">
    <property type="entry name" value="PEPTIDASE-RELATED"/>
    <property type="match status" value="1"/>
</dbReference>
<keyword evidence="2" id="KW-0732">Signal</keyword>
<dbReference type="GO" id="GO:0004222">
    <property type="term" value="F:metalloendopeptidase activity"/>
    <property type="evidence" value="ECO:0007669"/>
    <property type="project" value="TreeGrafter"/>
</dbReference>
<dbReference type="InterPro" id="IPR007253">
    <property type="entry name" value="Cell_wall-bd_2"/>
</dbReference>
<evidence type="ECO:0000259" key="3">
    <source>
        <dbReference type="Pfam" id="PF01551"/>
    </source>
</evidence>
<evidence type="ECO:0000256" key="2">
    <source>
        <dbReference type="SAM" id="SignalP"/>
    </source>
</evidence>
<dbReference type="Pfam" id="PF01551">
    <property type="entry name" value="Peptidase_M23"/>
    <property type="match status" value="1"/>
</dbReference>
<proteinExistence type="predicted"/>
<evidence type="ECO:0000313" key="5">
    <source>
        <dbReference type="Proteomes" id="UP000298127"/>
    </source>
</evidence>
<dbReference type="Gene3D" id="2.70.70.10">
    <property type="entry name" value="Glucose Permease (Domain IIA)"/>
    <property type="match status" value="1"/>
</dbReference>
<dbReference type="EMBL" id="SPQZ01000010">
    <property type="protein sequence ID" value="TFV94065.1"/>
    <property type="molecule type" value="Genomic_DNA"/>
</dbReference>
<gene>
    <name evidence="4" type="ORF">E4M00_17460</name>
</gene>
<feature type="chain" id="PRO_5021262937" description="M23ase beta-sheet core domain-containing protein" evidence="2">
    <location>
        <begin position="23"/>
        <end position="595"/>
    </location>
</feature>
<keyword evidence="5" id="KW-1185">Reference proteome</keyword>
<evidence type="ECO:0000313" key="4">
    <source>
        <dbReference type="EMBL" id="TFV94065.1"/>
    </source>
</evidence>
<organism evidence="4 5">
    <name type="scientific">Orlajensenia leifsoniae</name>
    <dbReference type="NCBI Taxonomy" id="2561933"/>
    <lineage>
        <taxon>Bacteria</taxon>
        <taxon>Bacillati</taxon>
        <taxon>Actinomycetota</taxon>
        <taxon>Actinomycetes</taxon>
        <taxon>Micrococcales</taxon>
        <taxon>Microbacteriaceae</taxon>
        <taxon>Orlajensenia</taxon>
    </lineage>
</organism>
<dbReference type="AlphaFoldDB" id="A0A4Y9QSY9"/>
<protein>
    <recommendedName>
        <fullName evidence="3">M23ase beta-sheet core domain-containing protein</fullName>
    </recommendedName>
</protein>
<evidence type="ECO:0000256" key="1">
    <source>
        <dbReference type="SAM" id="MobiDB-lite"/>
    </source>
</evidence>
<feature type="signal peptide" evidence="2">
    <location>
        <begin position="1"/>
        <end position="22"/>
    </location>
</feature>
<feature type="compositionally biased region" description="Low complexity" evidence="1">
    <location>
        <begin position="24"/>
        <end position="66"/>
    </location>
</feature>
<reference evidence="4 5" key="1">
    <citation type="journal article" date="2018" name="J. Microbiol.">
        <title>Leifsonia flava sp. nov., a novel actinobacterium isolated from the rhizosphere of Aquilegia viridiflora.</title>
        <authorList>
            <person name="Cai Y."/>
            <person name="Tao W.Z."/>
            <person name="Ma Y.J."/>
            <person name="Cheng J."/>
            <person name="Zhang M.Y."/>
            <person name="Zhang Y.X."/>
        </authorList>
    </citation>
    <scope>NUCLEOTIDE SEQUENCE [LARGE SCALE GENOMIC DNA]</scope>
    <source>
        <strain evidence="4 5">SYP-B2174</strain>
    </source>
</reference>
<dbReference type="CDD" id="cd12797">
    <property type="entry name" value="M23_peptidase"/>
    <property type="match status" value="1"/>
</dbReference>